<dbReference type="PANTHER" id="PTHR10015:SF309">
    <property type="entry name" value="HEAT STRESS TRANSCRIPTION FACTOR B-4D"/>
    <property type="match status" value="1"/>
</dbReference>
<dbReference type="GO" id="GO:0003700">
    <property type="term" value="F:DNA-binding transcription factor activity"/>
    <property type="evidence" value="ECO:0007669"/>
    <property type="project" value="InterPro"/>
</dbReference>
<dbReference type="Pfam" id="PF00447">
    <property type="entry name" value="HSF_DNA-bind"/>
    <property type="match status" value="1"/>
</dbReference>
<evidence type="ECO:0000256" key="1">
    <source>
        <dbReference type="ARBA" id="ARBA00004123"/>
    </source>
</evidence>
<dbReference type="GO" id="GO:0006357">
    <property type="term" value="P:regulation of transcription by RNA polymerase II"/>
    <property type="evidence" value="ECO:0007669"/>
    <property type="project" value="TreeGrafter"/>
</dbReference>
<dbReference type="STRING" id="4529.A0A0E0NVH5"/>
<keyword evidence="5" id="KW-0346">Stress response</keyword>
<evidence type="ECO:0000256" key="7">
    <source>
        <dbReference type="ARBA" id="ARBA00023163"/>
    </source>
</evidence>
<evidence type="ECO:0000256" key="6">
    <source>
        <dbReference type="ARBA" id="ARBA00023125"/>
    </source>
</evidence>
<dbReference type="HOGENOM" id="CLU_034993_0_0_1"/>
<dbReference type="SUPFAM" id="SSF50249">
    <property type="entry name" value="Nucleic acid-binding proteins"/>
    <property type="match status" value="1"/>
</dbReference>
<dbReference type="AlphaFoldDB" id="A0A0E0NVH5"/>
<dbReference type="PROSITE" id="PS00434">
    <property type="entry name" value="HSF_DOMAIN"/>
    <property type="match status" value="1"/>
</dbReference>
<dbReference type="EnsemblPlants" id="ORUFI03G19200.1">
    <property type="protein sequence ID" value="ORUFI03G19200.1"/>
    <property type="gene ID" value="ORUFI03G19200"/>
</dbReference>
<proteinExistence type="inferred from homology"/>
<evidence type="ECO:0000256" key="11">
    <source>
        <dbReference type="SAM" id="SignalP"/>
    </source>
</evidence>
<dbReference type="eggNOG" id="KOG0627">
    <property type="taxonomic scope" value="Eukaryota"/>
</dbReference>
<keyword evidence="14" id="KW-1185">Reference proteome</keyword>
<feature type="chain" id="PRO_5002369368" description="HSF-type DNA-binding domain-containing protein" evidence="11">
    <location>
        <begin position="21"/>
        <end position="531"/>
    </location>
</feature>
<dbReference type="Proteomes" id="UP000008022">
    <property type="component" value="Unassembled WGS sequence"/>
</dbReference>
<dbReference type="InterPro" id="IPR000232">
    <property type="entry name" value="HSF_DNA-bd"/>
</dbReference>
<feature type="compositionally biased region" description="Low complexity" evidence="10">
    <location>
        <begin position="477"/>
        <end position="492"/>
    </location>
</feature>
<dbReference type="Gene3D" id="1.10.10.10">
    <property type="entry name" value="Winged helix-like DNA-binding domain superfamily/Winged helix DNA-binding domain"/>
    <property type="match status" value="1"/>
</dbReference>
<feature type="domain" description="HSF-type DNA-binding" evidence="12">
    <location>
        <begin position="296"/>
        <end position="320"/>
    </location>
</feature>
<keyword evidence="4" id="KW-0805">Transcription regulation</keyword>
<evidence type="ECO:0000313" key="13">
    <source>
        <dbReference type="EnsemblPlants" id="ORUFI03G19200.1"/>
    </source>
</evidence>
<evidence type="ECO:0000256" key="3">
    <source>
        <dbReference type="ARBA" id="ARBA00022553"/>
    </source>
</evidence>
<evidence type="ECO:0000256" key="2">
    <source>
        <dbReference type="ARBA" id="ARBA00011233"/>
    </source>
</evidence>
<dbReference type="CDD" id="cd04483">
    <property type="entry name" value="hOBFC1_like"/>
    <property type="match status" value="1"/>
</dbReference>
<feature type="signal peptide" evidence="11">
    <location>
        <begin position="1"/>
        <end position="20"/>
    </location>
</feature>
<keyword evidence="3" id="KW-0597">Phosphoprotein</keyword>
<keyword evidence="6" id="KW-0238">DNA-binding</keyword>
<dbReference type="InterPro" id="IPR036388">
    <property type="entry name" value="WH-like_DNA-bd_sf"/>
</dbReference>
<dbReference type="SMART" id="SM00415">
    <property type="entry name" value="HSF"/>
    <property type="match status" value="1"/>
</dbReference>
<reference evidence="14" key="1">
    <citation type="submission" date="2013-06" db="EMBL/GenBank/DDBJ databases">
        <authorList>
            <person name="Zhao Q."/>
        </authorList>
    </citation>
    <scope>NUCLEOTIDE SEQUENCE</scope>
    <source>
        <strain evidence="14">cv. W1943</strain>
    </source>
</reference>
<dbReference type="GO" id="GO:0005634">
    <property type="term" value="C:nucleus"/>
    <property type="evidence" value="ECO:0007669"/>
    <property type="project" value="UniProtKB-SubCell"/>
</dbReference>
<evidence type="ECO:0000256" key="9">
    <source>
        <dbReference type="RuleBase" id="RU004020"/>
    </source>
</evidence>
<keyword evidence="8" id="KW-0539">Nucleus</keyword>
<reference evidence="13" key="2">
    <citation type="submission" date="2015-06" db="UniProtKB">
        <authorList>
            <consortium name="EnsemblPlants"/>
        </authorList>
    </citation>
    <scope>IDENTIFICATION</scope>
</reference>
<evidence type="ECO:0000256" key="10">
    <source>
        <dbReference type="SAM" id="MobiDB-lite"/>
    </source>
</evidence>
<comment type="subunit">
    <text evidence="2">Homotrimer.</text>
</comment>
<dbReference type="Gene3D" id="2.40.50.140">
    <property type="entry name" value="Nucleic acid-binding proteins"/>
    <property type="match status" value="1"/>
</dbReference>
<dbReference type="PANTHER" id="PTHR10015">
    <property type="entry name" value="HEAT SHOCK TRANSCRIPTION FACTOR"/>
    <property type="match status" value="1"/>
</dbReference>
<name>A0A0E0NVH5_ORYRU</name>
<sequence length="531" mass="58813">MDSLHLVHVKLLAADLLSLASRHTSPPSFARCGRTVTRAEIVGVVVSRDRREKFLRFLVDDGTGCVPCVLWLNHHYLNAASSSSRASDSDPTAEMALRMSEVVSLGTLLRVRGRIVLYRGAIQIAVRDVVLEKDPNVEDQAELGEEKIWATALSASKNWARYGKSLGPNEGTRGIYQYTLDLSFFPDCIARIYARGQKIRSENSSGLHDGIHIWTEARSMAFLVERCGGEMVVSMERSHGRSTTTAAAVTAAPAPFLSKTWWTTPAPPSTDDVVSWGEDEATFVVWRPPEFARDLLPNYFKHNNFSSFVRQLNTYGFRKIVADRWEFANEFFRKGAKHLLSEIHRRKSSSCSQPQPPPPFPMHQHYPLSLFSPPTTPRSPPVGAAAAAAYHFQEEYCSSPADYAGGGGDLLAALSEDNRQLRRRNSLLLSELAHMRKLYNDIIYFLQNHVEPVAPPLLAAATSCRLGGLGPARRRPNAAVAPPRRPVTTTTTRRCGCSASGWTTTMARRGGCSWCRKTKETSREARGSLAS</sequence>
<keyword evidence="11" id="KW-0732">Signal</keyword>
<organism evidence="13 14">
    <name type="scientific">Oryza rufipogon</name>
    <name type="common">Brownbeard rice</name>
    <name type="synonym">Asian wild rice</name>
    <dbReference type="NCBI Taxonomy" id="4529"/>
    <lineage>
        <taxon>Eukaryota</taxon>
        <taxon>Viridiplantae</taxon>
        <taxon>Streptophyta</taxon>
        <taxon>Embryophyta</taxon>
        <taxon>Tracheophyta</taxon>
        <taxon>Spermatophyta</taxon>
        <taxon>Magnoliopsida</taxon>
        <taxon>Liliopsida</taxon>
        <taxon>Poales</taxon>
        <taxon>Poaceae</taxon>
        <taxon>BOP clade</taxon>
        <taxon>Oryzoideae</taxon>
        <taxon>Oryzeae</taxon>
        <taxon>Oryzinae</taxon>
        <taxon>Oryza</taxon>
    </lineage>
</organism>
<dbReference type="Gramene" id="ORUFI03G19200.1">
    <property type="protein sequence ID" value="ORUFI03G19200.1"/>
    <property type="gene ID" value="ORUFI03G19200"/>
</dbReference>
<evidence type="ECO:0000256" key="5">
    <source>
        <dbReference type="ARBA" id="ARBA00023016"/>
    </source>
</evidence>
<keyword evidence="7" id="KW-0804">Transcription</keyword>
<dbReference type="InterPro" id="IPR036390">
    <property type="entry name" value="WH_DNA-bd_sf"/>
</dbReference>
<comment type="subcellular location">
    <subcellularLocation>
        <location evidence="1">Nucleus</location>
    </subcellularLocation>
</comment>
<dbReference type="FunFam" id="1.10.10.10:FF:000037">
    <property type="entry name" value="Heat stress transcription factor B-4"/>
    <property type="match status" value="1"/>
</dbReference>
<feature type="region of interest" description="Disordered" evidence="10">
    <location>
        <begin position="472"/>
        <end position="492"/>
    </location>
</feature>
<comment type="similarity">
    <text evidence="9">Belongs to the HSF family.</text>
</comment>
<dbReference type="InterPro" id="IPR004365">
    <property type="entry name" value="NA-bd_OB_tRNA"/>
</dbReference>
<dbReference type="PRINTS" id="PR00056">
    <property type="entry name" value="HSFDOMAIN"/>
</dbReference>
<protein>
    <recommendedName>
        <fullName evidence="12">HSF-type DNA-binding domain-containing protein</fullName>
    </recommendedName>
</protein>
<dbReference type="SUPFAM" id="SSF46785">
    <property type="entry name" value="Winged helix' DNA-binding domain"/>
    <property type="match status" value="1"/>
</dbReference>
<dbReference type="Pfam" id="PF01336">
    <property type="entry name" value="tRNA_anti-codon"/>
    <property type="match status" value="1"/>
</dbReference>
<evidence type="ECO:0000313" key="14">
    <source>
        <dbReference type="Proteomes" id="UP000008022"/>
    </source>
</evidence>
<evidence type="ECO:0000256" key="4">
    <source>
        <dbReference type="ARBA" id="ARBA00023015"/>
    </source>
</evidence>
<dbReference type="InterPro" id="IPR012340">
    <property type="entry name" value="NA-bd_OB-fold"/>
</dbReference>
<accession>A0A0E0NVH5</accession>
<dbReference type="GO" id="GO:0000978">
    <property type="term" value="F:RNA polymerase II cis-regulatory region sequence-specific DNA binding"/>
    <property type="evidence" value="ECO:0007669"/>
    <property type="project" value="TreeGrafter"/>
</dbReference>
<evidence type="ECO:0000256" key="8">
    <source>
        <dbReference type="ARBA" id="ARBA00023242"/>
    </source>
</evidence>
<evidence type="ECO:0000259" key="12">
    <source>
        <dbReference type="PROSITE" id="PS00434"/>
    </source>
</evidence>